<evidence type="ECO:0000313" key="11">
    <source>
        <dbReference type="Proteomes" id="UP000293925"/>
    </source>
</evidence>
<dbReference type="Gene3D" id="2.170.130.10">
    <property type="entry name" value="TonB-dependent receptor, plug domain"/>
    <property type="match status" value="1"/>
</dbReference>
<feature type="domain" description="TonB-dependent receptor plug" evidence="9">
    <location>
        <begin position="128"/>
        <end position="234"/>
    </location>
</feature>
<dbReference type="InterPro" id="IPR023997">
    <property type="entry name" value="TonB-dep_OMP_SusC/RagA_CS"/>
</dbReference>
<dbReference type="OrthoDB" id="9768177at2"/>
<keyword evidence="10" id="KW-0675">Receptor</keyword>
<dbReference type="AlphaFoldDB" id="A0A4R0Q007"/>
<evidence type="ECO:0000256" key="1">
    <source>
        <dbReference type="ARBA" id="ARBA00004571"/>
    </source>
</evidence>
<keyword evidence="6 8" id="KW-0472">Membrane</keyword>
<evidence type="ECO:0000256" key="8">
    <source>
        <dbReference type="PROSITE-ProRule" id="PRU01360"/>
    </source>
</evidence>
<dbReference type="NCBIfam" id="TIGR04057">
    <property type="entry name" value="SusC_RagA_signa"/>
    <property type="match status" value="1"/>
</dbReference>
<gene>
    <name evidence="10" type="ORF">EZ456_12705</name>
</gene>
<comment type="subcellular location">
    <subcellularLocation>
        <location evidence="1 8">Cell outer membrane</location>
        <topology evidence="1 8">Multi-pass membrane protein</topology>
    </subcellularLocation>
</comment>
<dbReference type="InterPro" id="IPR008969">
    <property type="entry name" value="CarboxyPept-like_regulatory"/>
</dbReference>
<dbReference type="GO" id="GO:0015344">
    <property type="term" value="F:siderophore uptake transmembrane transporter activity"/>
    <property type="evidence" value="ECO:0007669"/>
    <property type="project" value="TreeGrafter"/>
</dbReference>
<keyword evidence="2 8" id="KW-0813">Transport</keyword>
<dbReference type="PANTHER" id="PTHR30069:SF29">
    <property type="entry name" value="HEMOGLOBIN AND HEMOGLOBIN-HAPTOGLOBIN-BINDING PROTEIN 1-RELATED"/>
    <property type="match status" value="1"/>
</dbReference>
<protein>
    <submittedName>
        <fullName evidence="10">TonB-dependent receptor</fullName>
    </submittedName>
</protein>
<comment type="similarity">
    <text evidence="8">Belongs to the TonB-dependent receptor family.</text>
</comment>
<dbReference type="PANTHER" id="PTHR30069">
    <property type="entry name" value="TONB-DEPENDENT OUTER MEMBRANE RECEPTOR"/>
    <property type="match status" value="1"/>
</dbReference>
<dbReference type="GO" id="GO:0009279">
    <property type="term" value="C:cell outer membrane"/>
    <property type="evidence" value="ECO:0007669"/>
    <property type="project" value="UniProtKB-SubCell"/>
</dbReference>
<evidence type="ECO:0000256" key="5">
    <source>
        <dbReference type="ARBA" id="ARBA00022729"/>
    </source>
</evidence>
<evidence type="ECO:0000256" key="3">
    <source>
        <dbReference type="ARBA" id="ARBA00022452"/>
    </source>
</evidence>
<dbReference type="Pfam" id="PF07715">
    <property type="entry name" value="Plug"/>
    <property type="match status" value="1"/>
</dbReference>
<organism evidence="10 11">
    <name type="scientific">Pedobacter psychrodurus</name>
    <dbReference type="NCBI Taxonomy" id="2530456"/>
    <lineage>
        <taxon>Bacteria</taxon>
        <taxon>Pseudomonadati</taxon>
        <taxon>Bacteroidota</taxon>
        <taxon>Sphingobacteriia</taxon>
        <taxon>Sphingobacteriales</taxon>
        <taxon>Sphingobacteriaceae</taxon>
        <taxon>Pedobacter</taxon>
    </lineage>
</organism>
<keyword evidence="4 8" id="KW-0812">Transmembrane</keyword>
<dbReference type="SUPFAM" id="SSF56935">
    <property type="entry name" value="Porins"/>
    <property type="match status" value="1"/>
</dbReference>
<dbReference type="InterPro" id="IPR012910">
    <property type="entry name" value="Plug_dom"/>
</dbReference>
<dbReference type="GO" id="GO:0044718">
    <property type="term" value="P:siderophore transmembrane transport"/>
    <property type="evidence" value="ECO:0007669"/>
    <property type="project" value="TreeGrafter"/>
</dbReference>
<dbReference type="NCBIfam" id="TIGR04056">
    <property type="entry name" value="OMP_RagA_SusC"/>
    <property type="match status" value="1"/>
</dbReference>
<dbReference type="InterPro" id="IPR037066">
    <property type="entry name" value="Plug_dom_sf"/>
</dbReference>
<evidence type="ECO:0000256" key="4">
    <source>
        <dbReference type="ARBA" id="ARBA00022692"/>
    </source>
</evidence>
<proteinExistence type="inferred from homology"/>
<evidence type="ECO:0000256" key="7">
    <source>
        <dbReference type="ARBA" id="ARBA00023237"/>
    </source>
</evidence>
<keyword evidence="5" id="KW-0732">Signal</keyword>
<dbReference type="InterPro" id="IPR036942">
    <property type="entry name" value="Beta-barrel_TonB_sf"/>
</dbReference>
<keyword evidence="11" id="KW-1185">Reference proteome</keyword>
<evidence type="ECO:0000256" key="6">
    <source>
        <dbReference type="ARBA" id="ARBA00023136"/>
    </source>
</evidence>
<dbReference type="PROSITE" id="PS52016">
    <property type="entry name" value="TONB_DEPENDENT_REC_3"/>
    <property type="match status" value="1"/>
</dbReference>
<name>A0A4R0Q007_9SPHI</name>
<dbReference type="Proteomes" id="UP000293925">
    <property type="component" value="Unassembled WGS sequence"/>
</dbReference>
<dbReference type="InterPro" id="IPR039426">
    <property type="entry name" value="TonB-dep_rcpt-like"/>
</dbReference>
<evidence type="ECO:0000259" key="9">
    <source>
        <dbReference type="Pfam" id="PF07715"/>
    </source>
</evidence>
<dbReference type="Pfam" id="PF13715">
    <property type="entry name" value="CarbopepD_reg_2"/>
    <property type="match status" value="1"/>
</dbReference>
<keyword evidence="7 8" id="KW-0998">Cell outer membrane</keyword>
<dbReference type="Gene3D" id="2.40.170.20">
    <property type="entry name" value="TonB-dependent receptor, beta-barrel domain"/>
    <property type="match status" value="1"/>
</dbReference>
<dbReference type="FunFam" id="2.170.130.10:FF:000003">
    <property type="entry name" value="SusC/RagA family TonB-linked outer membrane protein"/>
    <property type="match status" value="1"/>
</dbReference>
<accession>A0A4R0Q007</accession>
<reference evidence="10 11" key="1">
    <citation type="submission" date="2019-02" db="EMBL/GenBank/DDBJ databases">
        <title>Pedobacter sp. RP-3-21 sp. nov., isolated from Arctic soil.</title>
        <authorList>
            <person name="Dahal R.H."/>
        </authorList>
    </citation>
    <scope>NUCLEOTIDE SEQUENCE [LARGE SCALE GENOMIC DNA]</scope>
    <source>
        <strain evidence="10 11">RP-3-21</strain>
    </source>
</reference>
<keyword evidence="3 8" id="KW-1134">Transmembrane beta strand</keyword>
<comment type="caution">
    <text evidence="10">The sequence shown here is derived from an EMBL/GenBank/DDBJ whole genome shotgun (WGS) entry which is preliminary data.</text>
</comment>
<dbReference type="InterPro" id="IPR023996">
    <property type="entry name" value="TonB-dep_OMP_SusC/RagA"/>
</dbReference>
<dbReference type="RefSeq" id="WP_131530699.1">
    <property type="nucleotide sequence ID" value="NZ_SJSO01000009.1"/>
</dbReference>
<dbReference type="SUPFAM" id="SSF49464">
    <property type="entry name" value="Carboxypeptidase regulatory domain-like"/>
    <property type="match status" value="1"/>
</dbReference>
<dbReference type="EMBL" id="SJSO01000009">
    <property type="protein sequence ID" value="TCD26456.1"/>
    <property type="molecule type" value="Genomic_DNA"/>
</dbReference>
<evidence type="ECO:0000256" key="2">
    <source>
        <dbReference type="ARBA" id="ARBA00022448"/>
    </source>
</evidence>
<dbReference type="Gene3D" id="2.60.40.1120">
    <property type="entry name" value="Carboxypeptidase-like, regulatory domain"/>
    <property type="match status" value="1"/>
</dbReference>
<evidence type="ECO:0000313" key="10">
    <source>
        <dbReference type="EMBL" id="TCD26456.1"/>
    </source>
</evidence>
<sequence>MNLKLTFQKLGYPDLLWKKLILLLLFFAVFVPSFAQQMVSGRVTDNGLGLPGASVRVKGSQQGTKTDTDGRFKLSVPSNAILIFSYIGYTDQEINVGDKTNIEVQLVETSGAGLNDVVVVGYGTKKRANLTGAVATISGAELAKSPSTNLTNSIAGQVPGLIVNTRSGEPGNDNADVFVRGKSTLGSTGALVVIDGIPDRSGGFARLNPADIESFTVIKDASAAIYGARSANGVILITTKRGKSGRPVFSLGTNWATTQPTRVPEMLNSYQYAQATNEYDALVGQQLTWKAEDIEKFRNGSDPLAYPNSNWWDAVMKKRALQQNHILSLSGGTDKVSYFFSGQHQKQDGIYKRDAAYYTQDQARANVDVNVTDNFKIGVDVSYRNEFRNAAKRGYDAGGIFRELWLAYPYLTPIYDNELVGVGIGGGPDNSLVYITSGEAGYQRFTTDYLQTKASFSWKLDKVAKGLFVDGYYAFDKTISKTKSFTKTPPPAYRYNPATKGYTQVVSSITPSLFEQRGDINQGLLNLKLGYSKTISDHTFDAFVAFESFKGNTDIINANRVNFLSNSLDQLFAGSLIGQQNNSSAAKAARVNYISRFSYNYKGRYLLDYTMRYDGSQNFPQGKRYGFFPGVSAGWRISQEDFFKSEVINELKLRASWGKTGNDAVSAFNYLQTYLLGSGYGYSLGAGASQVSSLVLGPTPNPNITWELANTTDIGLEAQFFKGKLGVNIDVFRSLRSNILITRSESVPGYTGLTLPSENLGKVLNRGIEMEVLHHNNIGDSFKYNVRGNITFARNKVIFMDEAANIPDYQRKTNIPIDSWFLYQSDGIYQNQQEINNTPHPAGTGVGDIRYKDINNDGAINDLDKVRTPLTRTPEIMFGTSVGASWKNIDFTVFFQGQARAKSYLAPAGLNMVQEFFEKRWQNPGDNKYPRNFSGPTGRTFGVNTLESDLWLRNAAFVRLKNIEFGYTFSKTLIEKIKMQNVRLYISGTNLFSIDRFGPSFDPETPSNSGQYYPQQRVINVGANITF</sequence>